<feature type="domain" description="Zn(2)-C6 fungal-type" evidence="5">
    <location>
        <begin position="67"/>
        <end position="97"/>
    </location>
</feature>
<dbReference type="PROSITE" id="PS00463">
    <property type="entry name" value="ZN2_CY6_FUNGAL_1"/>
    <property type="match status" value="1"/>
</dbReference>
<dbReference type="RefSeq" id="XP_026601197.1">
    <property type="nucleotide sequence ID" value="XM_026750193.1"/>
</dbReference>
<evidence type="ECO:0000256" key="2">
    <source>
        <dbReference type="ARBA" id="ARBA00023125"/>
    </source>
</evidence>
<dbReference type="GO" id="GO:0000981">
    <property type="term" value="F:DNA-binding transcription factor activity, RNA polymerase II-specific"/>
    <property type="evidence" value="ECO:0007669"/>
    <property type="project" value="InterPro"/>
</dbReference>
<keyword evidence="3" id="KW-0804">Transcription</keyword>
<dbReference type="Pfam" id="PF00172">
    <property type="entry name" value="Zn_clus"/>
    <property type="match status" value="1"/>
</dbReference>
<evidence type="ECO:0000313" key="7">
    <source>
        <dbReference type="Proteomes" id="UP000256690"/>
    </source>
</evidence>
<evidence type="ECO:0000256" key="4">
    <source>
        <dbReference type="ARBA" id="ARBA00023242"/>
    </source>
</evidence>
<dbReference type="Proteomes" id="UP000256690">
    <property type="component" value="Unassembled WGS sequence"/>
</dbReference>
<dbReference type="SMART" id="SM00066">
    <property type="entry name" value="GAL4"/>
    <property type="match status" value="1"/>
</dbReference>
<dbReference type="InterPro" id="IPR001138">
    <property type="entry name" value="Zn2Cys6_DnaBD"/>
</dbReference>
<evidence type="ECO:0000259" key="5">
    <source>
        <dbReference type="PROSITE" id="PS50048"/>
    </source>
</evidence>
<gene>
    <name evidence="6" type="ORF">DSM5745_08177</name>
</gene>
<dbReference type="GO" id="GO:0003677">
    <property type="term" value="F:DNA binding"/>
    <property type="evidence" value="ECO:0007669"/>
    <property type="project" value="UniProtKB-KW"/>
</dbReference>
<dbReference type="EMBL" id="PVWQ01000010">
    <property type="protein sequence ID" value="RDW70666.1"/>
    <property type="molecule type" value="Genomic_DNA"/>
</dbReference>
<evidence type="ECO:0000256" key="1">
    <source>
        <dbReference type="ARBA" id="ARBA00023015"/>
    </source>
</evidence>
<sequence length="410" mass="45815">MDSGMWDRQIDKPREAALPINDIHLFIPDRMFGTLRLDPQSDKPEFVERADGASLMQVGYSLPPHLACDACREKKLKCSGHKAGCSRCKANQARCTYSSSDARARKKRRRYTDQPQVARTRRDLNSFRGVEKNHENQTCLRSIRRITSVVIADRPLCESATVPDFGADHGTCSFASSLVARSPVPLPPRPEPNLNETMGIRGELLSTPASAGAPLDFWDLNSIAPGGQEPQPQEQEPVNLTQITDPETERAFGMNLNPNVRAQQKALPPTPIPPCDCLQMTMPLLEDMEDKTHSIDTDPHALDTMLAWLNTLYLECAGKGHRQLQPAMTVTNRGNGLAGRLDRTCGSAAGYVRNRGLFVGDFELVKPVEWLRVIRVNTQLLVLQQTEDRAVRTIEEMRDQFDGDARRYLC</sequence>
<keyword evidence="2" id="KW-0238">DNA-binding</keyword>
<protein>
    <recommendedName>
        <fullName evidence="5">Zn(2)-C6 fungal-type domain-containing protein</fullName>
    </recommendedName>
</protein>
<dbReference type="InterPro" id="IPR036864">
    <property type="entry name" value="Zn2-C6_fun-type_DNA-bd_sf"/>
</dbReference>
<keyword evidence="1" id="KW-0805">Transcription regulation</keyword>
<dbReference type="OrthoDB" id="4356994at2759"/>
<name>A0A3D8R9L0_9EURO</name>
<dbReference type="PROSITE" id="PS50048">
    <property type="entry name" value="ZN2_CY6_FUNGAL_2"/>
    <property type="match status" value="1"/>
</dbReference>
<proteinExistence type="predicted"/>
<dbReference type="SUPFAM" id="SSF57701">
    <property type="entry name" value="Zn2/Cys6 DNA-binding domain"/>
    <property type="match status" value="1"/>
</dbReference>
<dbReference type="PANTHER" id="PTHR31668">
    <property type="entry name" value="GLUCOSE TRANSPORT TRANSCRIPTION REGULATOR RGT1-RELATED-RELATED"/>
    <property type="match status" value="1"/>
</dbReference>
<organism evidence="6 7">
    <name type="scientific">Aspergillus mulundensis</name>
    <dbReference type="NCBI Taxonomy" id="1810919"/>
    <lineage>
        <taxon>Eukaryota</taxon>
        <taxon>Fungi</taxon>
        <taxon>Dikarya</taxon>
        <taxon>Ascomycota</taxon>
        <taxon>Pezizomycotina</taxon>
        <taxon>Eurotiomycetes</taxon>
        <taxon>Eurotiomycetidae</taxon>
        <taxon>Eurotiales</taxon>
        <taxon>Aspergillaceae</taxon>
        <taxon>Aspergillus</taxon>
        <taxon>Aspergillus subgen. Nidulantes</taxon>
    </lineage>
</organism>
<keyword evidence="4" id="KW-0539">Nucleus</keyword>
<evidence type="ECO:0000313" key="6">
    <source>
        <dbReference type="EMBL" id="RDW70666.1"/>
    </source>
</evidence>
<evidence type="ECO:0000256" key="3">
    <source>
        <dbReference type="ARBA" id="ARBA00023163"/>
    </source>
</evidence>
<dbReference type="GeneID" id="38118547"/>
<dbReference type="GO" id="GO:0008270">
    <property type="term" value="F:zinc ion binding"/>
    <property type="evidence" value="ECO:0007669"/>
    <property type="project" value="InterPro"/>
</dbReference>
<comment type="caution">
    <text evidence="6">The sequence shown here is derived from an EMBL/GenBank/DDBJ whole genome shotgun (WGS) entry which is preliminary data.</text>
</comment>
<dbReference type="AlphaFoldDB" id="A0A3D8R9L0"/>
<reference evidence="6 7" key="1">
    <citation type="journal article" date="2018" name="IMA Fungus">
        <title>IMA Genome-F 9: Draft genome sequence of Annulohypoxylon stygium, Aspergillus mulundensis, Berkeleyomyces basicola (syn. Thielaviopsis basicola), Ceratocystis smalleyi, two Cercospora beticola strains, Coleophoma cylindrospora, Fusarium fracticaudum, Phialophora cf. hyalina, and Morchella septimelata.</title>
        <authorList>
            <person name="Wingfield B.D."/>
            <person name="Bills G.F."/>
            <person name="Dong Y."/>
            <person name="Huang W."/>
            <person name="Nel W.J."/>
            <person name="Swalarsk-Parry B.S."/>
            <person name="Vaghefi N."/>
            <person name="Wilken P.M."/>
            <person name="An Z."/>
            <person name="de Beer Z.W."/>
            <person name="De Vos L."/>
            <person name="Chen L."/>
            <person name="Duong T.A."/>
            <person name="Gao Y."/>
            <person name="Hammerbacher A."/>
            <person name="Kikkert J.R."/>
            <person name="Li Y."/>
            <person name="Li H."/>
            <person name="Li K."/>
            <person name="Li Q."/>
            <person name="Liu X."/>
            <person name="Ma X."/>
            <person name="Naidoo K."/>
            <person name="Pethybridge S.J."/>
            <person name="Sun J."/>
            <person name="Steenkamp E.T."/>
            <person name="van der Nest M.A."/>
            <person name="van Wyk S."/>
            <person name="Wingfield M.J."/>
            <person name="Xiong C."/>
            <person name="Yue Q."/>
            <person name="Zhang X."/>
        </authorList>
    </citation>
    <scope>NUCLEOTIDE SEQUENCE [LARGE SCALE GENOMIC DNA]</scope>
    <source>
        <strain evidence="6 7">DSM 5745</strain>
    </source>
</reference>
<accession>A0A3D8R9L0</accession>
<keyword evidence="7" id="KW-1185">Reference proteome</keyword>
<dbReference type="InterPro" id="IPR050797">
    <property type="entry name" value="Carb_Metab_Trans_Reg"/>
</dbReference>
<dbReference type="Gene3D" id="4.10.240.10">
    <property type="entry name" value="Zn(2)-C6 fungal-type DNA-binding domain"/>
    <property type="match status" value="1"/>
</dbReference>
<dbReference type="CDD" id="cd00067">
    <property type="entry name" value="GAL4"/>
    <property type="match status" value="1"/>
</dbReference>